<proteinExistence type="predicted"/>
<dbReference type="Pfam" id="PF23783">
    <property type="entry name" value="Zn_ribbon_TiaS"/>
    <property type="match status" value="1"/>
</dbReference>
<feature type="domain" description="TiaS C-terminal zinc ribbon" evidence="1">
    <location>
        <begin position="1"/>
        <end position="36"/>
    </location>
</feature>
<organism evidence="2">
    <name type="scientific">marine metagenome</name>
    <dbReference type="NCBI Taxonomy" id="408172"/>
    <lineage>
        <taxon>unclassified sequences</taxon>
        <taxon>metagenomes</taxon>
        <taxon>ecological metagenomes</taxon>
    </lineage>
</organism>
<reference evidence="2" key="1">
    <citation type="submission" date="2018-05" db="EMBL/GenBank/DDBJ databases">
        <authorList>
            <person name="Lanie J.A."/>
            <person name="Ng W.-L."/>
            <person name="Kazmierczak K.M."/>
            <person name="Andrzejewski T.M."/>
            <person name="Davidsen T.M."/>
            <person name="Wayne K.J."/>
            <person name="Tettelin H."/>
            <person name="Glass J.I."/>
            <person name="Rusch D."/>
            <person name="Podicherti R."/>
            <person name="Tsui H.-C.T."/>
            <person name="Winkler M.E."/>
        </authorList>
    </citation>
    <scope>NUCLEOTIDE SEQUENCE</scope>
</reference>
<dbReference type="AlphaFoldDB" id="A0A382RIP4"/>
<dbReference type="InterPro" id="IPR055394">
    <property type="entry name" value="Zn_ribbon_TiaS"/>
</dbReference>
<protein>
    <recommendedName>
        <fullName evidence="1">TiaS C-terminal zinc ribbon domain-containing protein</fullName>
    </recommendedName>
</protein>
<accession>A0A382RIP4</accession>
<dbReference type="PANTHER" id="PTHR40705">
    <property type="entry name" value="TRNA(ILE2) 2-AGMATINYLCYTIDINE SYNTHETASE TIAS"/>
    <property type="match status" value="1"/>
</dbReference>
<feature type="non-terminal residue" evidence="2">
    <location>
        <position position="1"/>
    </location>
</feature>
<dbReference type="Gene3D" id="2.40.50.1010">
    <property type="match status" value="1"/>
</dbReference>
<sequence length="77" mass="9188">KCNKKMKSKGNRQGFECNKCGSKLFSKSNLEIPRKLQSKLYLPTISAHRHLTRPYQRMRKRNRIIPFDTSLPWIHVF</sequence>
<evidence type="ECO:0000259" key="1">
    <source>
        <dbReference type="Pfam" id="PF23783"/>
    </source>
</evidence>
<gene>
    <name evidence="2" type="ORF">METZ01_LOCUS350428</name>
</gene>
<name>A0A382RIP4_9ZZZZ</name>
<dbReference type="EMBL" id="UINC01122019">
    <property type="protein sequence ID" value="SVC97574.1"/>
    <property type="molecule type" value="Genomic_DNA"/>
</dbReference>
<dbReference type="PANTHER" id="PTHR40705:SF1">
    <property type="entry name" value="TRNA(ILE2) 2-AGMATINYLCYTIDINE SYNTHETASE TIAS"/>
    <property type="match status" value="1"/>
</dbReference>
<evidence type="ECO:0000313" key="2">
    <source>
        <dbReference type="EMBL" id="SVC97574.1"/>
    </source>
</evidence>